<dbReference type="AlphaFoldDB" id="A0AAU9XPE6"/>
<protein>
    <recommendedName>
        <fullName evidence="4">Ribosome biogenesis protein NOP53</fullName>
    </recommendedName>
</protein>
<accession>A0AAU9XPE6</accession>
<organism evidence="2 3">
    <name type="scientific">Pocillopora meandrina</name>
    <dbReference type="NCBI Taxonomy" id="46732"/>
    <lineage>
        <taxon>Eukaryota</taxon>
        <taxon>Metazoa</taxon>
        <taxon>Cnidaria</taxon>
        <taxon>Anthozoa</taxon>
        <taxon>Hexacorallia</taxon>
        <taxon>Scleractinia</taxon>
        <taxon>Astrocoeniina</taxon>
        <taxon>Pocilloporidae</taxon>
        <taxon>Pocillopora</taxon>
    </lineage>
</organism>
<feature type="compositionally biased region" description="Polar residues" evidence="1">
    <location>
        <begin position="50"/>
        <end position="63"/>
    </location>
</feature>
<keyword evidence="3" id="KW-1185">Reference proteome</keyword>
<evidence type="ECO:0000256" key="1">
    <source>
        <dbReference type="SAM" id="MobiDB-lite"/>
    </source>
</evidence>
<comment type="caution">
    <text evidence="2">The sequence shown here is derived from an EMBL/GenBank/DDBJ whole genome shotgun (WGS) entry which is preliminary data.</text>
</comment>
<name>A0AAU9XPE6_9CNID</name>
<sequence length="89" mass="10361">MVEKNSKGKKRKWEPIELDDPSFFAGEMDGFVSLEVMEDYHPEELAGIVTTPSTQLEKAQRITNRQREKRRGKRKTRPKVKPSQKSKSE</sequence>
<feature type="compositionally biased region" description="Basic residues" evidence="1">
    <location>
        <begin position="67"/>
        <end position="89"/>
    </location>
</feature>
<evidence type="ECO:0000313" key="3">
    <source>
        <dbReference type="Proteomes" id="UP001159428"/>
    </source>
</evidence>
<evidence type="ECO:0000313" key="2">
    <source>
        <dbReference type="EMBL" id="CAH3153793.1"/>
    </source>
</evidence>
<gene>
    <name evidence="2" type="ORF">PMEA_00027275</name>
</gene>
<reference evidence="2 3" key="1">
    <citation type="submission" date="2022-05" db="EMBL/GenBank/DDBJ databases">
        <authorList>
            <consortium name="Genoscope - CEA"/>
            <person name="William W."/>
        </authorList>
    </citation>
    <scope>NUCLEOTIDE SEQUENCE [LARGE SCALE GENOMIC DNA]</scope>
</reference>
<dbReference type="EMBL" id="CALNXJ010000054">
    <property type="protein sequence ID" value="CAH3153793.1"/>
    <property type="molecule type" value="Genomic_DNA"/>
</dbReference>
<evidence type="ECO:0008006" key="4">
    <source>
        <dbReference type="Google" id="ProtNLM"/>
    </source>
</evidence>
<feature type="region of interest" description="Disordered" evidence="1">
    <location>
        <begin position="45"/>
        <end position="89"/>
    </location>
</feature>
<dbReference type="Proteomes" id="UP001159428">
    <property type="component" value="Unassembled WGS sequence"/>
</dbReference>
<proteinExistence type="predicted"/>